<comment type="caution">
    <text evidence="6">The sequence shown here is derived from an EMBL/GenBank/DDBJ whole genome shotgun (WGS) entry which is preliminary data.</text>
</comment>
<accession>A0AAW9S2V3</accession>
<dbReference type="Pfam" id="PF00005">
    <property type="entry name" value="ABC_tran"/>
    <property type="match status" value="1"/>
</dbReference>
<comment type="similarity">
    <text evidence="1">Belongs to the ABC transporter superfamily.</text>
</comment>
<sequence>MADPLLRVEALAKSFGALKATDDLTLEVADGEIHALIGPNGAGKTTLVNQLSGELKPDHGRVLFDGHDITTLPVHERPHLGLVRSFQITSIFPDFTVLENVALSAQSRTGHSFHFFAPVRRDRVLNRIAGEALAAVGMKAEADRPAHALSHGQQRRLELAMALVLKPRLLLLDEPMAGMGPDESAFVVDVLRGLRGEVTMLLIEHDMDAVFALADRITVLVYGSAIATGTPAEIRENPAVREAYLGEEEPA</sequence>
<dbReference type="Gene3D" id="3.40.50.300">
    <property type="entry name" value="P-loop containing nucleotide triphosphate hydrolases"/>
    <property type="match status" value="1"/>
</dbReference>
<dbReference type="InterPro" id="IPR003439">
    <property type="entry name" value="ABC_transporter-like_ATP-bd"/>
</dbReference>
<proteinExistence type="inferred from homology"/>
<dbReference type="Proteomes" id="UP001378188">
    <property type="component" value="Unassembled WGS sequence"/>
</dbReference>
<dbReference type="GO" id="GO:0016887">
    <property type="term" value="F:ATP hydrolysis activity"/>
    <property type="evidence" value="ECO:0007669"/>
    <property type="project" value="InterPro"/>
</dbReference>
<dbReference type="InterPro" id="IPR051120">
    <property type="entry name" value="ABC_AA/LPS_Transport"/>
</dbReference>
<name>A0AAW9S2V3_9HYPH</name>
<dbReference type="InterPro" id="IPR003593">
    <property type="entry name" value="AAA+_ATPase"/>
</dbReference>
<dbReference type="RefSeq" id="WP_340332204.1">
    <property type="nucleotide sequence ID" value="NZ_JAZHOF010000012.1"/>
</dbReference>
<dbReference type="PANTHER" id="PTHR45772">
    <property type="entry name" value="CONSERVED COMPONENT OF ABC TRANSPORTER FOR NATURAL AMINO ACIDS-RELATED"/>
    <property type="match status" value="1"/>
</dbReference>
<dbReference type="InterPro" id="IPR027417">
    <property type="entry name" value="P-loop_NTPase"/>
</dbReference>
<evidence type="ECO:0000313" key="6">
    <source>
        <dbReference type="EMBL" id="MEJ8574503.1"/>
    </source>
</evidence>
<dbReference type="InterPro" id="IPR017871">
    <property type="entry name" value="ABC_transporter-like_CS"/>
</dbReference>
<dbReference type="InterPro" id="IPR032823">
    <property type="entry name" value="BCA_ABC_TP_C"/>
</dbReference>
<dbReference type="CDD" id="cd03219">
    <property type="entry name" value="ABC_Mj1267_LivG_branched"/>
    <property type="match status" value="1"/>
</dbReference>
<dbReference type="GO" id="GO:0005524">
    <property type="term" value="F:ATP binding"/>
    <property type="evidence" value="ECO:0007669"/>
    <property type="project" value="UniProtKB-KW"/>
</dbReference>
<keyword evidence="2" id="KW-0813">Transport</keyword>
<dbReference type="EMBL" id="JAZHOF010000012">
    <property type="protein sequence ID" value="MEJ8574503.1"/>
    <property type="molecule type" value="Genomic_DNA"/>
</dbReference>
<keyword evidence="3" id="KW-0547">Nucleotide-binding</keyword>
<dbReference type="AlphaFoldDB" id="A0AAW9S2V3"/>
<evidence type="ECO:0000259" key="5">
    <source>
        <dbReference type="PROSITE" id="PS50893"/>
    </source>
</evidence>
<evidence type="ECO:0000256" key="4">
    <source>
        <dbReference type="ARBA" id="ARBA00022840"/>
    </source>
</evidence>
<dbReference type="SMART" id="SM00382">
    <property type="entry name" value="AAA"/>
    <property type="match status" value="1"/>
</dbReference>
<dbReference type="GO" id="GO:0005886">
    <property type="term" value="C:plasma membrane"/>
    <property type="evidence" value="ECO:0007669"/>
    <property type="project" value="TreeGrafter"/>
</dbReference>
<evidence type="ECO:0000256" key="2">
    <source>
        <dbReference type="ARBA" id="ARBA00022448"/>
    </source>
</evidence>
<evidence type="ECO:0000313" key="7">
    <source>
        <dbReference type="Proteomes" id="UP001378188"/>
    </source>
</evidence>
<reference evidence="6 7" key="1">
    <citation type="submission" date="2024-02" db="EMBL/GenBank/DDBJ databases">
        <title>Genome analysis and characterization of Microbaculum marinisediminis sp. nov., isolated from marine sediment.</title>
        <authorList>
            <person name="Du Z.-J."/>
            <person name="Ye Y.-Q."/>
            <person name="Zhang Z.-R."/>
            <person name="Yuan S.-M."/>
            <person name="Zhang X.-Y."/>
        </authorList>
    </citation>
    <scope>NUCLEOTIDE SEQUENCE [LARGE SCALE GENOMIC DNA]</scope>
    <source>
        <strain evidence="6 7">SDUM1044001</strain>
    </source>
</reference>
<dbReference type="Pfam" id="PF12399">
    <property type="entry name" value="BCA_ABC_TP_C"/>
    <property type="match status" value="1"/>
</dbReference>
<keyword evidence="7" id="KW-1185">Reference proteome</keyword>
<feature type="domain" description="ABC transporter" evidence="5">
    <location>
        <begin position="6"/>
        <end position="247"/>
    </location>
</feature>
<dbReference type="PANTHER" id="PTHR45772:SF2">
    <property type="entry name" value="ABC TRANSPORTER ATP-BINDING PROTEIN"/>
    <property type="match status" value="1"/>
</dbReference>
<dbReference type="SUPFAM" id="SSF52540">
    <property type="entry name" value="P-loop containing nucleoside triphosphate hydrolases"/>
    <property type="match status" value="1"/>
</dbReference>
<keyword evidence="4 6" id="KW-0067">ATP-binding</keyword>
<dbReference type="FunFam" id="3.40.50.300:FF:000421">
    <property type="entry name" value="Branched-chain amino acid ABC transporter ATP-binding protein"/>
    <property type="match status" value="1"/>
</dbReference>
<gene>
    <name evidence="6" type="ORF">V3328_23695</name>
</gene>
<dbReference type="PROSITE" id="PS50893">
    <property type="entry name" value="ABC_TRANSPORTER_2"/>
    <property type="match status" value="1"/>
</dbReference>
<evidence type="ECO:0000256" key="3">
    <source>
        <dbReference type="ARBA" id="ARBA00022741"/>
    </source>
</evidence>
<organism evidence="6 7">
    <name type="scientific">Microbaculum marinum</name>
    <dbReference type="NCBI Taxonomy" id="1764581"/>
    <lineage>
        <taxon>Bacteria</taxon>
        <taxon>Pseudomonadati</taxon>
        <taxon>Pseudomonadota</taxon>
        <taxon>Alphaproteobacteria</taxon>
        <taxon>Hyphomicrobiales</taxon>
        <taxon>Tepidamorphaceae</taxon>
        <taxon>Microbaculum</taxon>
    </lineage>
</organism>
<protein>
    <submittedName>
        <fullName evidence="6">ABC transporter ATP-binding protein</fullName>
    </submittedName>
</protein>
<dbReference type="PROSITE" id="PS00211">
    <property type="entry name" value="ABC_TRANSPORTER_1"/>
    <property type="match status" value="1"/>
</dbReference>
<evidence type="ECO:0000256" key="1">
    <source>
        <dbReference type="ARBA" id="ARBA00005417"/>
    </source>
</evidence>